<keyword evidence="6" id="KW-1185">Reference proteome</keyword>
<dbReference type="PANTHER" id="PTHR42756">
    <property type="entry name" value="TRANSCRIPTIONAL REGULATOR, MARR"/>
    <property type="match status" value="1"/>
</dbReference>
<keyword evidence="2" id="KW-0238">DNA-binding</keyword>
<evidence type="ECO:0000256" key="1">
    <source>
        <dbReference type="ARBA" id="ARBA00023015"/>
    </source>
</evidence>
<dbReference type="PANTHER" id="PTHR42756:SF1">
    <property type="entry name" value="TRANSCRIPTIONAL REPRESSOR OF EMRAB OPERON"/>
    <property type="match status" value="1"/>
</dbReference>
<dbReference type="EMBL" id="QUAJ01000004">
    <property type="protein sequence ID" value="REI42371.1"/>
    <property type="molecule type" value="Genomic_DNA"/>
</dbReference>
<proteinExistence type="predicted"/>
<sequence length="97" mass="11265">MSKYLLIDRATTTKAVTKLLKSGLIEKIPDDKDKRAFNLYLTPKGEEACKTIKVEAADFLKEMIKDIPEEEYIKTINTLDQMLKNVKNMHTEIKKYK</sequence>
<keyword evidence="1" id="KW-0805">Transcription regulation</keyword>
<protein>
    <submittedName>
        <fullName evidence="5">MarR family transcriptional regulator</fullName>
    </submittedName>
</protein>
<reference evidence="5 6" key="1">
    <citation type="submission" date="2018-08" db="EMBL/GenBank/DDBJ databases">
        <title>Draft genome sequence of Psychrilyobacter sp. strain SD5 isolated from Black Sea water.</title>
        <authorList>
            <person name="Yadav S."/>
            <person name="Villanueva L."/>
            <person name="Damste J.S.S."/>
        </authorList>
    </citation>
    <scope>NUCLEOTIDE SEQUENCE [LARGE SCALE GENOMIC DNA]</scope>
    <source>
        <strain evidence="5 6">SD5</strain>
    </source>
</reference>
<dbReference type="PROSITE" id="PS50995">
    <property type="entry name" value="HTH_MARR_2"/>
    <property type="match status" value="1"/>
</dbReference>
<evidence type="ECO:0000256" key="3">
    <source>
        <dbReference type="ARBA" id="ARBA00023163"/>
    </source>
</evidence>
<accession>A0ABX9KJ46</accession>
<gene>
    <name evidence="5" type="ORF">DYH56_03190</name>
</gene>
<dbReference type="InterPro" id="IPR036390">
    <property type="entry name" value="WH_DNA-bd_sf"/>
</dbReference>
<dbReference type="Proteomes" id="UP000263486">
    <property type="component" value="Unassembled WGS sequence"/>
</dbReference>
<evidence type="ECO:0000256" key="2">
    <source>
        <dbReference type="ARBA" id="ARBA00023125"/>
    </source>
</evidence>
<comment type="caution">
    <text evidence="5">The sequence shown here is derived from an EMBL/GenBank/DDBJ whole genome shotgun (WGS) entry which is preliminary data.</text>
</comment>
<dbReference type="Gene3D" id="1.10.10.10">
    <property type="entry name" value="Winged helix-like DNA-binding domain superfamily/Winged helix DNA-binding domain"/>
    <property type="match status" value="1"/>
</dbReference>
<evidence type="ECO:0000313" key="5">
    <source>
        <dbReference type="EMBL" id="REI42371.1"/>
    </source>
</evidence>
<dbReference type="SMART" id="SM00347">
    <property type="entry name" value="HTH_MARR"/>
    <property type="match status" value="1"/>
</dbReference>
<evidence type="ECO:0000259" key="4">
    <source>
        <dbReference type="PROSITE" id="PS50995"/>
    </source>
</evidence>
<dbReference type="InterPro" id="IPR000835">
    <property type="entry name" value="HTH_MarR-typ"/>
</dbReference>
<feature type="domain" description="HTH marR-type" evidence="4">
    <location>
        <begin position="1"/>
        <end position="88"/>
    </location>
</feature>
<organism evidence="5 6">
    <name type="scientific">Psychrilyobacter piezotolerans</name>
    <dbReference type="NCBI Taxonomy" id="2293438"/>
    <lineage>
        <taxon>Bacteria</taxon>
        <taxon>Fusobacteriati</taxon>
        <taxon>Fusobacteriota</taxon>
        <taxon>Fusobacteriia</taxon>
        <taxon>Fusobacteriales</taxon>
        <taxon>Fusobacteriaceae</taxon>
        <taxon>Psychrilyobacter</taxon>
    </lineage>
</organism>
<dbReference type="Pfam" id="PF01047">
    <property type="entry name" value="MarR"/>
    <property type="match status" value="1"/>
</dbReference>
<name>A0ABX9KJ46_9FUSO</name>
<evidence type="ECO:0000313" key="6">
    <source>
        <dbReference type="Proteomes" id="UP000263486"/>
    </source>
</evidence>
<dbReference type="InterPro" id="IPR036388">
    <property type="entry name" value="WH-like_DNA-bd_sf"/>
</dbReference>
<dbReference type="SUPFAM" id="SSF46785">
    <property type="entry name" value="Winged helix' DNA-binding domain"/>
    <property type="match status" value="1"/>
</dbReference>
<keyword evidence="3" id="KW-0804">Transcription</keyword>